<organism evidence="2 3">
    <name type="scientific">Rhodofomes roseus</name>
    <dbReference type="NCBI Taxonomy" id="34475"/>
    <lineage>
        <taxon>Eukaryota</taxon>
        <taxon>Fungi</taxon>
        <taxon>Dikarya</taxon>
        <taxon>Basidiomycota</taxon>
        <taxon>Agaricomycotina</taxon>
        <taxon>Agaricomycetes</taxon>
        <taxon>Polyporales</taxon>
        <taxon>Rhodofomes</taxon>
    </lineage>
</organism>
<feature type="chain" id="PRO_5021236339" evidence="1">
    <location>
        <begin position="20"/>
        <end position="153"/>
    </location>
</feature>
<reference evidence="2 3" key="1">
    <citation type="submission" date="2019-01" db="EMBL/GenBank/DDBJ databases">
        <title>Genome sequencing of the rare red list fungi Fomitopsis rosea.</title>
        <authorList>
            <person name="Buettner E."/>
            <person name="Kellner H."/>
        </authorList>
    </citation>
    <scope>NUCLEOTIDE SEQUENCE [LARGE SCALE GENOMIC DNA]</scope>
    <source>
        <strain evidence="2 3">DSM 105464</strain>
    </source>
</reference>
<dbReference type="AlphaFoldDB" id="A0A4Y9XRY3"/>
<gene>
    <name evidence="2" type="ORF">EVJ58_g10172</name>
</gene>
<protein>
    <submittedName>
        <fullName evidence="2">Uncharacterized protein</fullName>
    </submittedName>
</protein>
<sequence length="153" mass="16171">MRLLPLILSAASLVALTFAQGIDIGAPLAGSAILPGQNLTVEVDRPNSLTGSEEVAIVISIVPCETLTCNSPTEDISTNLGPLGVILYNGPYNPQYDSVSPPDHKPPHQNFTVQVPSWYRSGDSVALAVTHISLVSAGPWVLLEFKNVSLVVD</sequence>
<dbReference type="InterPro" id="IPR045469">
    <property type="entry name" value="Nis1"/>
</dbReference>
<name>A0A4Y9XRY3_9APHY</name>
<dbReference type="Proteomes" id="UP000298390">
    <property type="component" value="Unassembled WGS sequence"/>
</dbReference>
<dbReference type="Pfam" id="PF19271">
    <property type="entry name" value="Nis1"/>
    <property type="match status" value="1"/>
</dbReference>
<evidence type="ECO:0000313" key="3">
    <source>
        <dbReference type="Proteomes" id="UP000298390"/>
    </source>
</evidence>
<evidence type="ECO:0000313" key="2">
    <source>
        <dbReference type="EMBL" id="TFY52147.1"/>
    </source>
</evidence>
<evidence type="ECO:0000256" key="1">
    <source>
        <dbReference type="SAM" id="SignalP"/>
    </source>
</evidence>
<keyword evidence="1" id="KW-0732">Signal</keyword>
<dbReference type="EMBL" id="SEKV01001033">
    <property type="protein sequence ID" value="TFY52147.1"/>
    <property type="molecule type" value="Genomic_DNA"/>
</dbReference>
<feature type="signal peptide" evidence="1">
    <location>
        <begin position="1"/>
        <end position="19"/>
    </location>
</feature>
<accession>A0A4Y9XRY3</accession>
<proteinExistence type="predicted"/>
<comment type="caution">
    <text evidence="2">The sequence shown here is derived from an EMBL/GenBank/DDBJ whole genome shotgun (WGS) entry which is preliminary data.</text>
</comment>